<dbReference type="EMBL" id="PFPA01000055">
    <property type="protein sequence ID" value="PIZ88044.1"/>
    <property type="molecule type" value="Genomic_DNA"/>
</dbReference>
<dbReference type="InterPro" id="IPR000601">
    <property type="entry name" value="PKD_dom"/>
</dbReference>
<proteinExistence type="predicted"/>
<protein>
    <recommendedName>
        <fullName evidence="2">PKD domain-containing protein</fullName>
    </recommendedName>
</protein>
<evidence type="ECO:0000259" key="2">
    <source>
        <dbReference type="PROSITE" id="PS50093"/>
    </source>
</evidence>
<evidence type="ECO:0000313" key="3">
    <source>
        <dbReference type="EMBL" id="PIZ88044.1"/>
    </source>
</evidence>
<reference evidence="4" key="1">
    <citation type="submission" date="2017-09" db="EMBL/GenBank/DDBJ databases">
        <title>Depth-based differentiation of microbial function through sediment-hosted aquifers and enrichment of novel symbionts in the deep terrestrial subsurface.</title>
        <authorList>
            <person name="Probst A.J."/>
            <person name="Ladd B."/>
            <person name="Jarett J.K."/>
            <person name="Geller-Mcgrath D.E."/>
            <person name="Sieber C.M.K."/>
            <person name="Emerson J.B."/>
            <person name="Anantharaman K."/>
            <person name="Thomas B.C."/>
            <person name="Malmstrom R."/>
            <person name="Stieglmeier M."/>
            <person name="Klingl A."/>
            <person name="Woyke T."/>
            <person name="Ryan C.M."/>
            <person name="Banfield J.F."/>
        </authorList>
    </citation>
    <scope>NUCLEOTIDE SEQUENCE [LARGE SCALE GENOMIC DNA]</scope>
</reference>
<comment type="caution">
    <text evidence="3">The sequence shown here is derived from an EMBL/GenBank/DDBJ whole genome shotgun (WGS) entry which is preliminary data.</text>
</comment>
<organism evidence="3 4">
    <name type="scientific">Candidatus Nealsonbacteria bacterium CG_4_10_14_0_2_um_filter_39_15</name>
    <dbReference type="NCBI Taxonomy" id="1974681"/>
    <lineage>
        <taxon>Bacteria</taxon>
        <taxon>Candidatus Nealsoniibacteriota</taxon>
    </lineage>
</organism>
<dbReference type="InterPro" id="IPR013783">
    <property type="entry name" value="Ig-like_fold"/>
</dbReference>
<dbReference type="Pfam" id="PF00801">
    <property type="entry name" value="PKD"/>
    <property type="match status" value="1"/>
</dbReference>
<dbReference type="SUPFAM" id="SSF49299">
    <property type="entry name" value="PKD domain"/>
    <property type="match status" value="1"/>
</dbReference>
<gene>
    <name evidence="3" type="ORF">COX91_02310</name>
</gene>
<dbReference type="Gene3D" id="2.60.40.10">
    <property type="entry name" value="Immunoglobulins"/>
    <property type="match status" value="2"/>
</dbReference>
<feature type="signal peptide" evidence="1">
    <location>
        <begin position="1"/>
        <end position="22"/>
    </location>
</feature>
<dbReference type="PROSITE" id="PS50093">
    <property type="entry name" value="PKD"/>
    <property type="match status" value="1"/>
</dbReference>
<keyword evidence="1" id="KW-0732">Signal</keyword>
<dbReference type="AlphaFoldDB" id="A0A2M7UVN4"/>
<feature type="chain" id="PRO_5014863536" description="PKD domain-containing protein" evidence="1">
    <location>
        <begin position="23"/>
        <end position="415"/>
    </location>
</feature>
<accession>A0A2M7UVN4</accession>
<dbReference type="Proteomes" id="UP000230081">
    <property type="component" value="Unassembled WGS sequence"/>
</dbReference>
<evidence type="ECO:0000313" key="4">
    <source>
        <dbReference type="Proteomes" id="UP000230081"/>
    </source>
</evidence>
<dbReference type="InterPro" id="IPR035986">
    <property type="entry name" value="PKD_dom_sf"/>
</dbReference>
<name>A0A2M7UVN4_9BACT</name>
<feature type="domain" description="PKD" evidence="2">
    <location>
        <begin position="340"/>
        <end position="386"/>
    </location>
</feature>
<evidence type="ECO:0000256" key="1">
    <source>
        <dbReference type="SAM" id="SignalP"/>
    </source>
</evidence>
<sequence length="415" mass="45682">MIKKTSYSPIFLIAGLALASLAAFNFLGIKEAQTGASDNVSGWAWSDNIGWISFNNTTDGSGFNYGVNINNDGIFSGYAWSDNIGWISFNRTDTGAPPGSPDYGTYLAQVDLENGQVSGWARALSYGGGWDGWIKLRDTNYGVYIDIVTGNFHDWAWGSDVVGWVNFDQVTTSFAFNRPPRVETGSAQVEYQNYCGVAPEVGQVGFKWTYVDDDGDPETRFEFQVDNNADFSSPEVNRNFTGLNNPSPTTNTQQVFVIDSPQSDKIVYGQSYWWQVKVYDNQGNDSGWVSGPSFSTVSHAYPYPNFSPPAQSPSVNESVLFTDNSKCYTAANAEYDCKDGADIQYAWDFNYIEAEGFTVDSTNKGDTTTSYPSAGSYKVRLRITDSSLTPAGVCTTQRQVAVTLPLPEWQEISPF</sequence>